<protein>
    <submittedName>
        <fullName evidence="1">LINE-1 reverse transcriptase isogeny</fullName>
    </submittedName>
</protein>
<comment type="caution">
    <text evidence="1">The sequence shown here is derived from an EMBL/GenBank/DDBJ whole genome shotgun (WGS) entry which is preliminary data.</text>
</comment>
<dbReference type="PANTHER" id="PTHR33116">
    <property type="entry name" value="REVERSE TRANSCRIPTASE ZINC-BINDING DOMAIN-CONTAINING PROTEIN-RELATED-RELATED"/>
    <property type="match status" value="1"/>
</dbReference>
<proteinExistence type="predicted"/>
<dbReference type="Proteomes" id="UP000325315">
    <property type="component" value="Unassembled WGS sequence"/>
</dbReference>
<dbReference type="AlphaFoldDB" id="A0A5B6UY57"/>
<dbReference type="EMBL" id="SMMG02000009">
    <property type="protein sequence ID" value="KAA3461674.1"/>
    <property type="molecule type" value="Genomic_DNA"/>
</dbReference>
<organism evidence="1 2">
    <name type="scientific">Gossypium australe</name>
    <dbReference type="NCBI Taxonomy" id="47621"/>
    <lineage>
        <taxon>Eukaryota</taxon>
        <taxon>Viridiplantae</taxon>
        <taxon>Streptophyta</taxon>
        <taxon>Embryophyta</taxon>
        <taxon>Tracheophyta</taxon>
        <taxon>Spermatophyta</taxon>
        <taxon>Magnoliopsida</taxon>
        <taxon>eudicotyledons</taxon>
        <taxon>Gunneridae</taxon>
        <taxon>Pentapetalae</taxon>
        <taxon>rosids</taxon>
        <taxon>malvids</taxon>
        <taxon>Malvales</taxon>
        <taxon>Malvaceae</taxon>
        <taxon>Malvoideae</taxon>
        <taxon>Gossypium</taxon>
    </lineage>
</organism>
<accession>A0A5B6UY57</accession>
<dbReference type="PANTHER" id="PTHR33116:SF86">
    <property type="entry name" value="REVERSE TRANSCRIPTASE DOMAIN-CONTAINING PROTEIN"/>
    <property type="match status" value="1"/>
</dbReference>
<dbReference type="OrthoDB" id="1434716at2759"/>
<keyword evidence="1" id="KW-0695">RNA-directed DNA polymerase</keyword>
<name>A0A5B6UY57_9ROSI</name>
<reference evidence="2" key="1">
    <citation type="journal article" date="2019" name="Plant Biotechnol. J.">
        <title>Genome sequencing of the Australian wild diploid species Gossypium australe highlights disease resistance and delayed gland morphogenesis.</title>
        <authorList>
            <person name="Cai Y."/>
            <person name="Cai X."/>
            <person name="Wang Q."/>
            <person name="Wang P."/>
            <person name="Zhang Y."/>
            <person name="Cai C."/>
            <person name="Xu Y."/>
            <person name="Wang K."/>
            <person name="Zhou Z."/>
            <person name="Wang C."/>
            <person name="Geng S."/>
            <person name="Li B."/>
            <person name="Dong Q."/>
            <person name="Hou Y."/>
            <person name="Wang H."/>
            <person name="Ai P."/>
            <person name="Liu Z."/>
            <person name="Yi F."/>
            <person name="Sun M."/>
            <person name="An G."/>
            <person name="Cheng J."/>
            <person name="Zhang Y."/>
            <person name="Shi Q."/>
            <person name="Xie Y."/>
            <person name="Shi X."/>
            <person name="Chang Y."/>
            <person name="Huang F."/>
            <person name="Chen Y."/>
            <person name="Hong S."/>
            <person name="Mi L."/>
            <person name="Sun Q."/>
            <person name="Zhang L."/>
            <person name="Zhou B."/>
            <person name="Peng R."/>
            <person name="Zhang X."/>
            <person name="Liu F."/>
        </authorList>
    </citation>
    <scope>NUCLEOTIDE SEQUENCE [LARGE SCALE GENOMIC DNA]</scope>
    <source>
        <strain evidence="2">cv. PA1801</strain>
    </source>
</reference>
<sequence length="151" mass="17434">MERGPTLSYLFFADDFILFCEANKNQTAQLNDILCTFYHFSGQKVNRGKSQIFFSPNIPIDLADAICRDIGFVRVDDLSNYLGMPLFHKRVMTNTFDFVLNEWEVRKLSLLGRITLVKSVLLVIPNYFMSTLVSICSEIEKLARNFIWGMT</sequence>
<keyword evidence="1" id="KW-0808">Transferase</keyword>
<gene>
    <name evidence="1" type="ORF">EPI10_028227</name>
</gene>
<dbReference type="GO" id="GO:0003964">
    <property type="term" value="F:RNA-directed DNA polymerase activity"/>
    <property type="evidence" value="ECO:0007669"/>
    <property type="project" value="UniProtKB-KW"/>
</dbReference>
<evidence type="ECO:0000313" key="2">
    <source>
        <dbReference type="Proteomes" id="UP000325315"/>
    </source>
</evidence>
<keyword evidence="1" id="KW-0548">Nucleotidyltransferase</keyword>
<keyword evidence="2" id="KW-1185">Reference proteome</keyword>
<evidence type="ECO:0000313" key="1">
    <source>
        <dbReference type="EMBL" id="KAA3461674.1"/>
    </source>
</evidence>